<evidence type="ECO:0000313" key="2">
    <source>
        <dbReference type="Proteomes" id="UP000240962"/>
    </source>
</evidence>
<keyword evidence="2" id="KW-1185">Reference proteome</keyword>
<accession>A0A2H5BHE5</accession>
<protein>
    <submittedName>
        <fullName evidence="1">Uncharacterized protein</fullName>
    </submittedName>
</protein>
<name>A0A2H5BHE5_9CAUD</name>
<reference evidence="2" key="1">
    <citation type="submission" date="2017-12" db="EMBL/GenBank/DDBJ databases">
        <authorList>
            <person name="Page C.L."/>
            <person name="McFadden E.F."/>
            <person name="Syed A.X."/>
            <person name="Lafty E.M."/>
            <person name="Hyatt D.A."/>
            <person name="Farronato D.M."/>
            <person name="Dong S.Z."/>
            <person name="Apostolopoulos E.L."/>
            <person name="Broussard G.W."/>
        </authorList>
    </citation>
    <scope>NUCLEOTIDE SEQUENCE [LARGE SCALE GENOMIC DNA]</scope>
</reference>
<evidence type="ECO:0000313" key="1">
    <source>
        <dbReference type="EMBL" id="AUG85388.1"/>
    </source>
</evidence>
<proteinExistence type="predicted"/>
<dbReference type="EMBL" id="MG649967">
    <property type="protein sequence ID" value="AUG85388.1"/>
    <property type="molecule type" value="Genomic_DNA"/>
</dbReference>
<sequence>MAYKTILRLHLRVLKWLRSIAIDEEDQLAIEHEIADTLRTLASL</sequence>
<gene>
    <name evidence="1" type="ORF">THALASSA_209</name>
</gene>
<organism evidence="1 2">
    <name type="scientific">Vibrio phage Thalassa</name>
    <dbReference type="NCBI Taxonomy" id="2570301"/>
    <lineage>
        <taxon>Viruses</taxon>
        <taxon>Duplodnaviria</taxon>
        <taxon>Heunggongvirae</taxon>
        <taxon>Uroviricota</taxon>
        <taxon>Caudoviricetes</taxon>
        <taxon>Demerecviridae</taxon>
        <taxon>Ermolyevavirinae</taxon>
        <taxon>Thalassavirus</taxon>
        <taxon>Thalassavirus thalassa</taxon>
    </lineage>
</organism>
<dbReference type="Proteomes" id="UP000240962">
    <property type="component" value="Segment"/>
</dbReference>